<keyword evidence="8" id="KW-0696">RNA-directed RNA polymerase</keyword>
<evidence type="ECO:0000256" key="5">
    <source>
        <dbReference type="ARBA" id="ARBA00030436"/>
    </source>
</evidence>
<reference evidence="8 9" key="1">
    <citation type="journal article" date="2015" name="Elife">
        <title>Unprecedented genomic diversity of RNA viruses in arthropods reveals the ancestry of negative-sense RNA viruses.</title>
        <authorList>
            <person name="Li C.X."/>
            <person name="Shi M."/>
            <person name="Tian J.H."/>
            <person name="Lin X.D."/>
            <person name="Kang Y.J."/>
            <person name="Chen L.J."/>
            <person name="Qin X.C."/>
            <person name="Xu J."/>
            <person name="Holmes E.C."/>
            <person name="Zhang Y.Z."/>
        </authorList>
    </citation>
    <scope>NUCLEOTIDE SEQUENCE [LARGE SCALE GENOMIC DNA]</scope>
    <source>
        <strain evidence="8 9">QSA03</strain>
    </source>
</reference>
<dbReference type="EC" id="2.7.7.48" evidence="1"/>
<evidence type="ECO:0000256" key="6">
    <source>
        <dbReference type="ARBA" id="ARBA00031012"/>
    </source>
</evidence>
<feature type="non-terminal residue" evidence="8">
    <location>
        <position position="1599"/>
    </location>
</feature>
<gene>
    <name evidence="8" type="primary">L</name>
</gene>
<dbReference type="Proteomes" id="UP000232770">
    <property type="component" value="Genome"/>
</dbReference>
<dbReference type="EMBL" id="KM817680">
    <property type="protein sequence ID" value="AJG39250.1"/>
    <property type="molecule type" value="Viral_cRNA"/>
</dbReference>
<dbReference type="PROSITE" id="PS50525">
    <property type="entry name" value="RDRP_SSRNA_NEG_SEG"/>
    <property type="match status" value="1"/>
</dbReference>
<dbReference type="InterPro" id="IPR007322">
    <property type="entry name" value="RNA_pol_bunyavir"/>
</dbReference>
<evidence type="ECO:0000256" key="4">
    <source>
        <dbReference type="ARBA" id="ARBA00030285"/>
    </source>
</evidence>
<dbReference type="KEGG" id="vg:41324499"/>
<evidence type="ECO:0000256" key="1">
    <source>
        <dbReference type="ARBA" id="ARBA00012494"/>
    </source>
</evidence>
<dbReference type="Pfam" id="PF04196">
    <property type="entry name" value="Bunya_RdRp"/>
    <property type="match status" value="1"/>
</dbReference>
<dbReference type="RefSeq" id="YP_009664561.1">
    <property type="nucleotide sequence ID" value="NC_043039.1"/>
</dbReference>
<name>A0A0B5KKG8_9VIRU</name>
<evidence type="ECO:0000259" key="7">
    <source>
        <dbReference type="PROSITE" id="PS50525"/>
    </source>
</evidence>
<protein>
    <recommendedName>
        <fullName evidence="2">RNA-directed RNA polymerase L</fullName>
        <ecNumber evidence="1">2.7.7.48</ecNumber>
    </recommendedName>
    <alternativeName>
        <fullName evidence="4">Large structural protein</fullName>
    </alternativeName>
    <alternativeName>
        <fullName evidence="6">Replicase</fullName>
    </alternativeName>
    <alternativeName>
        <fullName evidence="5">Transcriptase</fullName>
    </alternativeName>
</protein>
<dbReference type="GO" id="GO:0003968">
    <property type="term" value="F:RNA-directed RNA polymerase activity"/>
    <property type="evidence" value="ECO:0007669"/>
    <property type="project" value="UniProtKB-KW"/>
</dbReference>
<dbReference type="GO" id="GO:0006351">
    <property type="term" value="P:DNA-templated transcription"/>
    <property type="evidence" value="ECO:0007669"/>
    <property type="project" value="InterPro"/>
</dbReference>
<evidence type="ECO:0000256" key="2">
    <source>
        <dbReference type="ARBA" id="ARBA00018602"/>
    </source>
</evidence>
<organism evidence="8 9">
    <name type="scientific">Shuangao Insect Virus 2</name>
    <dbReference type="NCBI Taxonomy" id="1608076"/>
    <lineage>
        <taxon>Viruses</taxon>
        <taxon>Riboviria</taxon>
        <taxon>Orthornavirae</taxon>
        <taxon>Negarnaviricota</taxon>
        <taxon>Polyploviricotina</taxon>
        <taxon>Bunyaviricetes</taxon>
        <taxon>Elliovirales</taxon>
        <taxon>Phasmaviridae</taxon>
        <taxon>Insect inshuvirus</taxon>
    </lineage>
</organism>
<evidence type="ECO:0000313" key="9">
    <source>
        <dbReference type="Proteomes" id="UP000232770"/>
    </source>
</evidence>
<sequence length="1599" mass="185971">MTKTDIKDTKVSKFIDMVNSHADFKKDKIDKAPASIKNKSPDILTYRSDLQCIIVGDVTVSESTYLAIQLKRGKYQPIIEHLSKHVRVVEYYLAIDDDLNNIEVVLKGLEDIQLCKNDDMVKSRCMTLHKDINTSMKLGITLMDEKNRDMFKLKLSNANKQCEGIDYSEFTRGLNPMPLYIPKKPIEYYVEQIKKKTDETFNDMFDDDYKPAEDAFIELEENLLKQDKSTFLQNAKSPLQICENSSTLEEKTSHDLVNEYTKDLLLSTALGLNKTQEEMDVLYYILNLLPNGKQLDLMKNYNDENKDANTEHKVYGLWQYTMNQGYDSALFDWFKTKVKKGRKDPNIKKQPQRVHPDQYTRILDQMEKYIDYLGEPSEKPNFMKDAKWEAKTTAEINGSIEIKKVYDYVTGTNGVQLATAMNQAYQRITHLSANKSRRANLFVPPNASFIMVIPKNHAPLTQSNVDIPFITITRRPKSMTSEPLSYHASYETYDYIYYVSKLSRINADKMDSWDQSQYKIIMTATYLGSKMNLDHERLRRLVGIITMYSLDTHQKTSELLDLFKYVVYMPLSSLSMLSKLVKDKFDIMLKTHLDVWTLKETEAFMKKLSTYRNDPKKPKLKVHQGRVLNQSYGLEFKLPSFSVKGYNHSKVEDYIDETSAFFTLRGKKFGGNQFMQRSIASVAEYDMAWEDEQLVYGGWVTNGYDDIDYPFNSNYAFSSDMIYYATRHKETSNTYNHRNARVNIQKQDLLSPIHYVCSLRGSLKQEKDMKHDTDYHSTSLHEALKHYEDVNYDNSKCTLMAVGVDAVRHKTARQIESAKEQRGPGRPINTPDLPTKAMYALIELPERTITDANPMNVMAQNRNKLKYLETTYKNACEVLVAKNVPFIAQVTEDQTKYSEQDNTEKFRVYIQSSTIHRHDVRQIQYNALSKFKGRVHIEKNMPEIFDEVKGDTRYINKLRKSNNQIKTREVVLNIGWPQGMLNYISTNVHEIAFSYVVECYKIAYPFDEIYIFPLVHSDDSWYTIGYVNPVTYKRFCAFLMYYKRMFCLKVNMKKWWSSPIGGEMVSNLNFNGETIKSLSKTIANCTQNLLFQTYPIDAMSRVSALQQLIREGADMPVLIMCHTVLRHQLESNYNMINKRTLNIDYSMLPIEMGGYPDISTFELATTGLKGHYFKIWKFVMSNPNSVEAMLILKLATLSQDKRMKEMMPSDTVTEFEEEAYYQIAAPEKPDVFIALKHKMPKIKKIAQTLKAIDKLPQVDDGLGLIMGRALSLEQSLGHLKGQTRSQVYALASEHYSSKKRRMAISQTIQSTGKTVILNNMSPMTIDEALLTLHAMDVHTQSVDHIKMAFHDESEITDIAYRTVHMSSITDSTIPKTKQINRMPQYKNIFQTTTKFQCVLLSIYDKEKKTQFANSIFPSEDRTHLEIDMDFILKRFSIYFKSYPLTKALSLIHQQFHSQIKTRLFNQPRLRTDDIVSFITDLYGCTLNRTQNYNVNIKLSEYSVTKESRVLDTLYTAEQLYKIYNYFKPISVNLNTLGCVRKDIFVRDLDITMLELPQQYKHAILMKLYYNKDQHIEKIDKGGQYRQSWLVRQKYTRERK</sequence>
<feature type="domain" description="RdRp catalytic" evidence="7">
    <location>
        <begin position="875"/>
        <end position="1056"/>
    </location>
</feature>
<evidence type="ECO:0000256" key="3">
    <source>
        <dbReference type="ARBA" id="ARBA00022679"/>
    </source>
</evidence>
<dbReference type="GO" id="GO:0039694">
    <property type="term" value="P:viral RNA genome replication"/>
    <property type="evidence" value="ECO:0007669"/>
    <property type="project" value="InterPro"/>
</dbReference>
<keyword evidence="8" id="KW-0548">Nucleotidyltransferase</keyword>
<dbReference type="GeneID" id="41324499"/>
<evidence type="ECO:0000313" key="8">
    <source>
        <dbReference type="EMBL" id="AJG39250.1"/>
    </source>
</evidence>
<dbReference type="InterPro" id="IPR007099">
    <property type="entry name" value="RNA-dir_pol_NSvirus"/>
</dbReference>
<proteinExistence type="predicted"/>
<accession>A0A0B5KKG8</accession>
<keyword evidence="3" id="KW-0808">Transferase</keyword>